<dbReference type="Pfam" id="PF04290">
    <property type="entry name" value="DctQ"/>
    <property type="match status" value="1"/>
</dbReference>
<sequence>MRRDMRDFGSGRLLALCRSSIGLLGGIGVVLMMLTVLTDAVLRFAVSSPLAGSMEYVSFWYMVAIAFFGFALAERYGEHIDAPLIFDRLPAQLRREFVVVGKVLFLIVLISMAWWGWEEALRQYAVGERGGAAGVAIWPARFFVPIGATACAIEVIVNIFSRTGSGTADRDSTGR</sequence>
<evidence type="ECO:0000256" key="1">
    <source>
        <dbReference type="ARBA" id="ARBA00004429"/>
    </source>
</evidence>
<evidence type="ECO:0000256" key="4">
    <source>
        <dbReference type="ARBA" id="ARBA00022519"/>
    </source>
</evidence>
<feature type="transmembrane region" description="Helical" evidence="9">
    <location>
        <begin position="21"/>
        <end position="46"/>
    </location>
</feature>
<name>A0A1I1CME6_9PSEU</name>
<dbReference type="EMBL" id="FOKG01000038">
    <property type="protein sequence ID" value="SFB63841.1"/>
    <property type="molecule type" value="Genomic_DNA"/>
</dbReference>
<dbReference type="InterPro" id="IPR007387">
    <property type="entry name" value="TRAP_DctQ"/>
</dbReference>
<organism evidence="11 12">
    <name type="scientific">Amycolatopsis marina</name>
    <dbReference type="NCBI Taxonomy" id="490629"/>
    <lineage>
        <taxon>Bacteria</taxon>
        <taxon>Bacillati</taxon>
        <taxon>Actinomycetota</taxon>
        <taxon>Actinomycetes</taxon>
        <taxon>Pseudonocardiales</taxon>
        <taxon>Pseudonocardiaceae</taxon>
        <taxon>Amycolatopsis</taxon>
    </lineage>
</organism>
<keyword evidence="4" id="KW-0997">Cell inner membrane</keyword>
<dbReference type="OrthoDB" id="4544352at2"/>
<evidence type="ECO:0000256" key="7">
    <source>
        <dbReference type="ARBA" id="ARBA00023136"/>
    </source>
</evidence>
<comment type="subcellular location">
    <subcellularLocation>
        <location evidence="1">Cell inner membrane</location>
        <topology evidence="1">Multi-pass membrane protein</topology>
    </subcellularLocation>
</comment>
<keyword evidence="5 9" id="KW-0812">Transmembrane</keyword>
<evidence type="ECO:0000256" key="6">
    <source>
        <dbReference type="ARBA" id="ARBA00022989"/>
    </source>
</evidence>
<evidence type="ECO:0000313" key="11">
    <source>
        <dbReference type="EMBL" id="SFB63841.1"/>
    </source>
</evidence>
<keyword evidence="12" id="KW-1185">Reference proteome</keyword>
<keyword evidence="6 9" id="KW-1133">Transmembrane helix</keyword>
<accession>A0A1I1CME6</accession>
<dbReference type="AlphaFoldDB" id="A0A1I1CME6"/>
<evidence type="ECO:0000256" key="8">
    <source>
        <dbReference type="ARBA" id="ARBA00038436"/>
    </source>
</evidence>
<keyword evidence="7 9" id="KW-0472">Membrane</keyword>
<dbReference type="InterPro" id="IPR055348">
    <property type="entry name" value="DctQ"/>
</dbReference>
<reference evidence="12" key="1">
    <citation type="submission" date="2016-10" db="EMBL/GenBank/DDBJ databases">
        <authorList>
            <person name="Varghese N."/>
            <person name="Submissions S."/>
        </authorList>
    </citation>
    <scope>NUCLEOTIDE SEQUENCE [LARGE SCALE GENOMIC DNA]</scope>
    <source>
        <strain evidence="12">CGMCC 4.3568</strain>
    </source>
</reference>
<evidence type="ECO:0000256" key="2">
    <source>
        <dbReference type="ARBA" id="ARBA00022448"/>
    </source>
</evidence>
<protein>
    <submittedName>
        <fullName evidence="11">TRAP-type mannitol/chloroaromatic compound transport system, small permease component</fullName>
    </submittedName>
</protein>
<dbReference type="PANTHER" id="PTHR35011">
    <property type="entry name" value="2,3-DIKETO-L-GULONATE TRAP TRANSPORTER SMALL PERMEASE PROTEIN YIAM"/>
    <property type="match status" value="1"/>
</dbReference>
<feature type="domain" description="Tripartite ATP-independent periplasmic transporters DctQ component" evidence="10">
    <location>
        <begin position="32"/>
        <end position="162"/>
    </location>
</feature>
<keyword evidence="3" id="KW-1003">Cell membrane</keyword>
<keyword evidence="2" id="KW-0813">Transport</keyword>
<proteinExistence type="inferred from homology"/>
<dbReference type="GO" id="GO:0005886">
    <property type="term" value="C:plasma membrane"/>
    <property type="evidence" value="ECO:0007669"/>
    <property type="project" value="UniProtKB-SubCell"/>
</dbReference>
<feature type="transmembrane region" description="Helical" evidence="9">
    <location>
        <begin position="137"/>
        <end position="160"/>
    </location>
</feature>
<evidence type="ECO:0000256" key="3">
    <source>
        <dbReference type="ARBA" id="ARBA00022475"/>
    </source>
</evidence>
<dbReference type="STRING" id="490629.SAMN05216266_1382"/>
<feature type="transmembrane region" description="Helical" evidence="9">
    <location>
        <begin position="97"/>
        <end position="117"/>
    </location>
</feature>
<gene>
    <name evidence="11" type="ORF">SAMN05216266_1382</name>
</gene>
<dbReference type="Proteomes" id="UP000243799">
    <property type="component" value="Unassembled WGS sequence"/>
</dbReference>
<evidence type="ECO:0000256" key="9">
    <source>
        <dbReference type="SAM" id="Phobius"/>
    </source>
</evidence>
<evidence type="ECO:0000259" key="10">
    <source>
        <dbReference type="Pfam" id="PF04290"/>
    </source>
</evidence>
<feature type="transmembrane region" description="Helical" evidence="9">
    <location>
        <begin position="58"/>
        <end position="76"/>
    </location>
</feature>
<comment type="similarity">
    <text evidence="8">Belongs to the TRAP transporter small permease family.</text>
</comment>
<evidence type="ECO:0000256" key="5">
    <source>
        <dbReference type="ARBA" id="ARBA00022692"/>
    </source>
</evidence>
<evidence type="ECO:0000313" key="12">
    <source>
        <dbReference type="Proteomes" id="UP000243799"/>
    </source>
</evidence>